<evidence type="ECO:0000313" key="3">
    <source>
        <dbReference type="Proteomes" id="UP000290572"/>
    </source>
</evidence>
<sequence>MSVNNKQPEYSEKCQMSMLQTVQNQRPKMIFCSSCQSVSVLPTFEGGITQHTHLFFKDISISMFKEVLEDVCQQQTARIFREVSNVYVTNRPEPKTKNDFLQCAGADTASTNAAAGEVLPEESQKTEEDHADKPLQTKQTLQKDESLQSNKLPQTEESPKTEEEHVDKPLKTKQTLQKDESPKTEEDHVDKPLQMKQTLQKDESPKTEKCLQTDKSQQPDKSLETDEPLQTEKSPKPDEDHVDKPLQTKKTLQKDESLQTNELPQKKNLQRQRNVCKQTNLNSQTNL</sequence>
<dbReference type="AlphaFoldDB" id="A0A498P1X7"/>
<feature type="region of interest" description="Disordered" evidence="1">
    <location>
        <begin position="112"/>
        <end position="287"/>
    </location>
</feature>
<proteinExistence type="predicted"/>
<evidence type="ECO:0000313" key="2">
    <source>
        <dbReference type="EMBL" id="RXN37517.1"/>
    </source>
</evidence>
<dbReference type="EMBL" id="QBIY01005758">
    <property type="protein sequence ID" value="RXN37517.1"/>
    <property type="molecule type" value="Genomic_DNA"/>
</dbReference>
<reference evidence="2 3" key="1">
    <citation type="submission" date="2018-03" db="EMBL/GenBank/DDBJ databases">
        <title>Draft genome sequence of Rohu Carp (Labeo rohita).</title>
        <authorList>
            <person name="Das P."/>
            <person name="Kushwaha B."/>
            <person name="Joshi C.G."/>
            <person name="Kumar D."/>
            <person name="Nagpure N.S."/>
            <person name="Sahoo L."/>
            <person name="Das S.P."/>
            <person name="Bit A."/>
            <person name="Patnaik S."/>
            <person name="Meher P.K."/>
            <person name="Jayasankar P."/>
            <person name="Koringa P.G."/>
            <person name="Patel N.V."/>
            <person name="Hinsu A.T."/>
            <person name="Kumar R."/>
            <person name="Pandey M."/>
            <person name="Agarwal S."/>
            <person name="Srivastava S."/>
            <person name="Singh M."/>
            <person name="Iquebal M.A."/>
            <person name="Jaiswal S."/>
            <person name="Angadi U.B."/>
            <person name="Kumar N."/>
            <person name="Raza M."/>
            <person name="Shah T.M."/>
            <person name="Rai A."/>
            <person name="Jena J.K."/>
        </authorList>
    </citation>
    <scope>NUCLEOTIDE SEQUENCE [LARGE SCALE GENOMIC DNA]</scope>
    <source>
        <strain evidence="2">DASCIFA01</strain>
        <tissue evidence="2">Testis</tissue>
    </source>
</reference>
<name>A0A498P1X7_LABRO</name>
<keyword evidence="3" id="KW-1185">Reference proteome</keyword>
<gene>
    <name evidence="2" type="ORF">ROHU_001985</name>
</gene>
<dbReference type="Proteomes" id="UP000290572">
    <property type="component" value="Unassembled WGS sequence"/>
</dbReference>
<feature type="compositionally biased region" description="Basic and acidic residues" evidence="1">
    <location>
        <begin position="122"/>
        <end position="146"/>
    </location>
</feature>
<comment type="caution">
    <text evidence="2">The sequence shown here is derived from an EMBL/GenBank/DDBJ whole genome shotgun (WGS) entry which is preliminary data.</text>
</comment>
<feature type="compositionally biased region" description="Basic and acidic residues" evidence="1">
    <location>
        <begin position="157"/>
        <end position="224"/>
    </location>
</feature>
<feature type="compositionally biased region" description="Polar residues" evidence="1">
    <location>
        <begin position="147"/>
        <end position="156"/>
    </location>
</feature>
<protein>
    <submittedName>
        <fullName evidence="2">Tripartite motif-containing 16-like protein</fullName>
    </submittedName>
</protein>
<accession>A0A498P1X7</accession>
<evidence type="ECO:0000256" key="1">
    <source>
        <dbReference type="SAM" id="MobiDB-lite"/>
    </source>
</evidence>
<organism evidence="2 3">
    <name type="scientific">Labeo rohita</name>
    <name type="common">Indian major carp</name>
    <name type="synonym">Cyprinus rohita</name>
    <dbReference type="NCBI Taxonomy" id="84645"/>
    <lineage>
        <taxon>Eukaryota</taxon>
        <taxon>Metazoa</taxon>
        <taxon>Chordata</taxon>
        <taxon>Craniata</taxon>
        <taxon>Vertebrata</taxon>
        <taxon>Euteleostomi</taxon>
        <taxon>Actinopterygii</taxon>
        <taxon>Neopterygii</taxon>
        <taxon>Teleostei</taxon>
        <taxon>Ostariophysi</taxon>
        <taxon>Cypriniformes</taxon>
        <taxon>Cyprinidae</taxon>
        <taxon>Labeoninae</taxon>
        <taxon>Labeonini</taxon>
        <taxon>Labeo</taxon>
    </lineage>
</organism>
<feature type="compositionally biased region" description="Polar residues" evidence="1">
    <location>
        <begin position="271"/>
        <end position="287"/>
    </location>
</feature>
<feature type="compositionally biased region" description="Basic and acidic residues" evidence="1">
    <location>
        <begin position="233"/>
        <end position="257"/>
    </location>
</feature>